<dbReference type="RefSeq" id="WP_306948728.1">
    <property type="nucleotide sequence ID" value="NZ_CP132976.1"/>
</dbReference>
<reference evidence="1 2" key="1">
    <citation type="submission" date="2023-08" db="EMBL/GenBank/DDBJ databases">
        <title>Achromobacter seleniivolatilans sp. nov., isolated from seleniferous soil.</title>
        <authorList>
            <person name="Zhang S."/>
            <person name="Li K."/>
            <person name="Peng J."/>
            <person name="Zhao Q."/>
            <person name="Wang H."/>
            <person name="Guo Y."/>
        </authorList>
    </citation>
    <scope>NUCLEOTIDE SEQUENCE [LARGE SCALE GENOMIC DNA]</scope>
    <source>
        <strain evidence="1 2">R39</strain>
    </source>
</reference>
<organism evidence="1 2">
    <name type="scientific">Achromobacter seleniivolatilans</name>
    <dbReference type="NCBI Taxonomy" id="3047478"/>
    <lineage>
        <taxon>Bacteria</taxon>
        <taxon>Pseudomonadati</taxon>
        <taxon>Pseudomonadota</taxon>
        <taxon>Betaproteobacteria</taxon>
        <taxon>Burkholderiales</taxon>
        <taxon>Alcaligenaceae</taxon>
        <taxon>Achromobacter</taxon>
    </lineage>
</organism>
<evidence type="ECO:0000313" key="1">
    <source>
        <dbReference type="EMBL" id="WMD23088.1"/>
    </source>
</evidence>
<keyword evidence="2" id="KW-1185">Reference proteome</keyword>
<dbReference type="Pfam" id="PF08822">
    <property type="entry name" value="DUF1804"/>
    <property type="match status" value="1"/>
</dbReference>
<evidence type="ECO:0000313" key="2">
    <source>
        <dbReference type="Proteomes" id="UP001234798"/>
    </source>
</evidence>
<dbReference type="Proteomes" id="UP001234798">
    <property type="component" value="Chromosome"/>
</dbReference>
<sequence>MAHPKETRDTVRRAYVYDRLSLEVSALKAGVSYATAARWKSQSAKDGDDWDKAQAAQLLSGGGIENIARQMLAGLVMQYQATMDAVSVDTDIKPAAKVQMLASLADAYNKTVSASKRILPETSELATAMQVVQLLADFIQQRHPKHATAFVQILEPFGEVLANNFGG</sequence>
<name>A0ABY9M8Z2_9BURK</name>
<accession>A0ABY9M8Z2</accession>
<proteinExistence type="predicted"/>
<protein>
    <submittedName>
        <fullName evidence="1">DUF1804 family protein</fullName>
    </submittedName>
</protein>
<dbReference type="InterPro" id="IPR014926">
    <property type="entry name" value="Phage_D3112_Orf24"/>
</dbReference>
<gene>
    <name evidence="1" type="ORF">RAS12_12140</name>
</gene>
<dbReference type="EMBL" id="CP132976">
    <property type="protein sequence ID" value="WMD23088.1"/>
    <property type="molecule type" value="Genomic_DNA"/>
</dbReference>